<organism evidence="3 4">
    <name type="scientific">Larkinella knui</name>
    <dbReference type="NCBI Taxonomy" id="2025310"/>
    <lineage>
        <taxon>Bacteria</taxon>
        <taxon>Pseudomonadati</taxon>
        <taxon>Bacteroidota</taxon>
        <taxon>Cytophagia</taxon>
        <taxon>Cytophagales</taxon>
        <taxon>Spirosomataceae</taxon>
        <taxon>Larkinella</taxon>
    </lineage>
</organism>
<dbReference type="GO" id="GO:0016491">
    <property type="term" value="F:oxidoreductase activity"/>
    <property type="evidence" value="ECO:0007669"/>
    <property type="project" value="UniProtKB-KW"/>
</dbReference>
<dbReference type="PRINTS" id="PR00080">
    <property type="entry name" value="SDRFAMILY"/>
</dbReference>
<dbReference type="CDD" id="cd05327">
    <property type="entry name" value="retinol-DH_like_SDR_c_like"/>
    <property type="match status" value="1"/>
</dbReference>
<dbReference type="PANTHER" id="PTHR43157">
    <property type="entry name" value="PHOSPHATIDYLINOSITOL-GLYCAN BIOSYNTHESIS CLASS F PROTEIN-RELATED"/>
    <property type="match status" value="1"/>
</dbReference>
<dbReference type="AlphaFoldDB" id="A0A3P1CKH7"/>
<accession>A0A3P1CKH7</accession>
<name>A0A3P1CKH7_9BACT</name>
<evidence type="ECO:0000256" key="1">
    <source>
        <dbReference type="ARBA" id="ARBA00023002"/>
    </source>
</evidence>
<dbReference type="InterPro" id="IPR002347">
    <property type="entry name" value="SDR_fam"/>
</dbReference>
<keyword evidence="4" id="KW-1185">Reference proteome</keyword>
<dbReference type="SUPFAM" id="SSF51735">
    <property type="entry name" value="NAD(P)-binding Rossmann-fold domains"/>
    <property type="match status" value="1"/>
</dbReference>
<dbReference type="InterPro" id="IPR036291">
    <property type="entry name" value="NAD(P)-bd_dom_sf"/>
</dbReference>
<evidence type="ECO:0000256" key="2">
    <source>
        <dbReference type="RuleBase" id="RU000363"/>
    </source>
</evidence>
<gene>
    <name evidence="3" type="ORF">EHT87_14095</name>
</gene>
<dbReference type="PRINTS" id="PR00081">
    <property type="entry name" value="GDHRDH"/>
</dbReference>
<comment type="caution">
    <text evidence="3">The sequence shown here is derived from an EMBL/GenBank/DDBJ whole genome shotgun (WGS) entry which is preliminary data.</text>
</comment>
<keyword evidence="1" id="KW-0560">Oxidoreductase</keyword>
<dbReference type="RefSeq" id="WP_124907303.1">
    <property type="nucleotide sequence ID" value="NZ_RQJP01000003.1"/>
</dbReference>
<dbReference type="Pfam" id="PF00106">
    <property type="entry name" value="adh_short"/>
    <property type="match status" value="1"/>
</dbReference>
<dbReference type="Proteomes" id="UP000274271">
    <property type="component" value="Unassembled WGS sequence"/>
</dbReference>
<dbReference type="OrthoDB" id="597510at2"/>
<evidence type="ECO:0000313" key="4">
    <source>
        <dbReference type="Proteomes" id="UP000274271"/>
    </source>
</evidence>
<dbReference type="Gene3D" id="3.40.50.720">
    <property type="entry name" value="NAD(P)-binding Rossmann-like Domain"/>
    <property type="match status" value="1"/>
</dbReference>
<protein>
    <submittedName>
        <fullName evidence="3">SDR family oxidoreductase</fullName>
    </submittedName>
</protein>
<proteinExistence type="inferred from homology"/>
<evidence type="ECO:0000313" key="3">
    <source>
        <dbReference type="EMBL" id="RRB13404.1"/>
    </source>
</evidence>
<dbReference type="PANTHER" id="PTHR43157:SF66">
    <property type="entry name" value="WW DOMAIN-CONTAINING OXIDOREDUCTASE-LIKE PROTEIN"/>
    <property type="match status" value="1"/>
</dbReference>
<sequence>MNPSRTCLITGANSGIGRITALELAKKGFDIIMLARNLEKARPVRQEIKSVSKTGHVDLVWCDIASQSSVLQAAREITDRYDRLDVLVNNAGLYIEKEQYSPEGIELSFATNHLGPFLLTNMLLNLLRKGTNARIVTVSSEAHRWDGGFKMDELAKPRKYDGMKAYGASKLCNILFSKELADRLADDGITSNCLHPGVVKTNFGQNYSNLQGFVFNLMRPFFISPEKGAETSIYLASSPEVEKVTGLYFAKCKPKTPSAAAQSKYNATQLWALSESLTQLKNRLVVI</sequence>
<dbReference type="EMBL" id="RQJP01000003">
    <property type="protein sequence ID" value="RRB13404.1"/>
    <property type="molecule type" value="Genomic_DNA"/>
</dbReference>
<reference evidence="3 4" key="1">
    <citation type="submission" date="2018-11" db="EMBL/GenBank/DDBJ databases">
        <authorList>
            <person name="Zhou Z."/>
            <person name="Wang G."/>
        </authorList>
    </citation>
    <scope>NUCLEOTIDE SEQUENCE [LARGE SCALE GENOMIC DNA]</scope>
    <source>
        <strain evidence="3 4">KCTC42998</strain>
    </source>
</reference>
<comment type="similarity">
    <text evidence="2">Belongs to the short-chain dehydrogenases/reductases (SDR) family.</text>
</comment>